<accession>A0A346PI86</accession>
<gene>
    <name evidence="2" type="ORF">AArc1_2922</name>
</gene>
<dbReference type="Proteomes" id="UP000258707">
    <property type="component" value="Chromosome"/>
</dbReference>
<evidence type="ECO:0000313" key="3">
    <source>
        <dbReference type="Proteomes" id="UP000258707"/>
    </source>
</evidence>
<feature type="region of interest" description="Disordered" evidence="1">
    <location>
        <begin position="1"/>
        <end position="29"/>
    </location>
</feature>
<protein>
    <submittedName>
        <fullName evidence="2">Uncharacterized protein</fullName>
    </submittedName>
</protein>
<evidence type="ECO:0000256" key="1">
    <source>
        <dbReference type="SAM" id="MobiDB-lite"/>
    </source>
</evidence>
<dbReference type="AlphaFoldDB" id="A0A346PI86"/>
<name>A0A346PI86_9EURY</name>
<dbReference type="KEGG" id="nan:AArc1_2922"/>
<dbReference type="EMBL" id="CP024047">
    <property type="protein sequence ID" value="AXR79231.1"/>
    <property type="molecule type" value="Genomic_DNA"/>
</dbReference>
<sequence>MLENSQRTTSSAADLSSAARTEPLGRRNRFVTPLALVGLDETTHREPPSSSA</sequence>
<proteinExistence type="predicted"/>
<reference evidence="3" key="1">
    <citation type="submission" date="2017-10" db="EMBL/GenBank/DDBJ databases">
        <title>Phenotypic and genomic properties of facultatively anaerobic sulfur-reducing natronoarchaea from hypersaline soda lakes.</title>
        <authorList>
            <person name="Sorokin D.Y."/>
            <person name="Kublanov I.V."/>
            <person name="Roman P."/>
            <person name="Sinninghe Damste J.S."/>
            <person name="Golyshin P.N."/>
            <person name="Rojo D."/>
            <person name="Ciordia S."/>
            <person name="Mena Md.C."/>
            <person name="Ferrer M."/>
            <person name="Messina E."/>
            <person name="Smedile F."/>
            <person name="La Spada G."/>
            <person name="La Cono V."/>
            <person name="Yakimov M.M."/>
        </authorList>
    </citation>
    <scope>NUCLEOTIDE SEQUENCE [LARGE SCALE GENOMIC DNA]</scope>
    <source>
        <strain evidence="3">AArc1</strain>
    </source>
</reference>
<feature type="compositionally biased region" description="Low complexity" evidence="1">
    <location>
        <begin position="10"/>
        <end position="19"/>
    </location>
</feature>
<evidence type="ECO:0000313" key="2">
    <source>
        <dbReference type="EMBL" id="AXR79231.1"/>
    </source>
</evidence>
<organism evidence="2 3">
    <name type="scientific">Natrarchaeobaculum sulfurireducens</name>
    <dbReference type="NCBI Taxonomy" id="2044521"/>
    <lineage>
        <taxon>Archaea</taxon>
        <taxon>Methanobacteriati</taxon>
        <taxon>Methanobacteriota</taxon>
        <taxon>Stenosarchaea group</taxon>
        <taxon>Halobacteria</taxon>
        <taxon>Halobacteriales</taxon>
        <taxon>Natrialbaceae</taxon>
        <taxon>Natrarchaeobaculum</taxon>
    </lineage>
</organism>